<protein>
    <submittedName>
        <fullName evidence="1">Uncharacterized protein</fullName>
    </submittedName>
</protein>
<dbReference type="EMBL" id="JALBCA010000021">
    <property type="protein sequence ID" value="KAI2389892.1"/>
    <property type="molecule type" value="Genomic_DNA"/>
</dbReference>
<accession>A0ACB8V0W4</accession>
<sequence>MAGLTEDKARALRNFSACDVSDALLKLQDVPSGTTATAGFLADLAHYAPAGNAVDIVVAPISTVQFIPKGESLPPIAQENPDLHGFPTATHWVDLTQPGTVVLVDQPDGQKCAVLGGIMASRMSAIGAKGVIVNGRVRDLNELRNSGLSIWARGQSTVGAGAEAKPGARNIPIRVGGVTVFPNDIAFCDPVEGVVVIPNGLLDSVLELMPRLTEADDRVRGDIENGSTVFDAFKKHRL</sequence>
<organism evidence="1">
    <name type="scientific">Ophidiomyces ophidiicola</name>
    <dbReference type="NCBI Taxonomy" id="1387563"/>
    <lineage>
        <taxon>Eukaryota</taxon>
        <taxon>Fungi</taxon>
        <taxon>Dikarya</taxon>
        <taxon>Ascomycota</taxon>
        <taxon>Pezizomycotina</taxon>
        <taxon>Eurotiomycetes</taxon>
        <taxon>Eurotiomycetidae</taxon>
        <taxon>Onygenales</taxon>
        <taxon>Onygenaceae</taxon>
        <taxon>Ophidiomyces</taxon>
    </lineage>
</organism>
<evidence type="ECO:0000313" key="1">
    <source>
        <dbReference type="EMBL" id="KAI2389892.1"/>
    </source>
</evidence>
<name>A0ACB8V0W4_9EURO</name>
<reference evidence="1" key="1">
    <citation type="journal article" date="2022" name="bioRxiv">
        <title>Population genetic analysis of Ophidiomyces ophidiicola, the causative agent of snake fungal disease, indicates recent introductions to the USA.</title>
        <authorList>
            <person name="Ladner J.T."/>
            <person name="Palmer J.M."/>
            <person name="Ettinger C.L."/>
            <person name="Stajich J.E."/>
            <person name="Farrell T.M."/>
            <person name="Glorioso B.M."/>
            <person name="Lawson B."/>
            <person name="Price S.J."/>
            <person name="Stengle A.G."/>
            <person name="Grear D.A."/>
            <person name="Lorch J.M."/>
        </authorList>
    </citation>
    <scope>NUCLEOTIDE SEQUENCE</scope>
    <source>
        <strain evidence="1">NWHC 24266-5</strain>
    </source>
</reference>
<gene>
    <name evidence="1" type="ORF">LOY88_001911</name>
</gene>
<comment type="caution">
    <text evidence="1">The sequence shown here is derived from an EMBL/GenBank/DDBJ whole genome shotgun (WGS) entry which is preliminary data.</text>
</comment>
<proteinExistence type="predicted"/>